<dbReference type="Proteomes" id="UP000507470">
    <property type="component" value="Unassembled WGS sequence"/>
</dbReference>
<keyword evidence="1" id="KW-0812">Transmembrane</keyword>
<keyword evidence="3" id="KW-1185">Reference proteome</keyword>
<organism evidence="2 3">
    <name type="scientific">Mytilus coruscus</name>
    <name type="common">Sea mussel</name>
    <dbReference type="NCBI Taxonomy" id="42192"/>
    <lineage>
        <taxon>Eukaryota</taxon>
        <taxon>Metazoa</taxon>
        <taxon>Spiralia</taxon>
        <taxon>Lophotrochozoa</taxon>
        <taxon>Mollusca</taxon>
        <taxon>Bivalvia</taxon>
        <taxon>Autobranchia</taxon>
        <taxon>Pteriomorphia</taxon>
        <taxon>Mytilida</taxon>
        <taxon>Mytiloidea</taxon>
        <taxon>Mytilidae</taxon>
        <taxon>Mytilinae</taxon>
        <taxon>Mytilus</taxon>
    </lineage>
</organism>
<keyword evidence="1" id="KW-0472">Membrane</keyword>
<gene>
    <name evidence="2" type="ORF">MCOR_20562</name>
</gene>
<feature type="transmembrane region" description="Helical" evidence="1">
    <location>
        <begin position="39"/>
        <end position="59"/>
    </location>
</feature>
<proteinExistence type="predicted"/>
<evidence type="ECO:0000313" key="3">
    <source>
        <dbReference type="Proteomes" id="UP000507470"/>
    </source>
</evidence>
<accession>A0A6J8BMT1</accession>
<reference evidence="2 3" key="1">
    <citation type="submission" date="2020-06" db="EMBL/GenBank/DDBJ databases">
        <authorList>
            <person name="Li R."/>
            <person name="Bekaert M."/>
        </authorList>
    </citation>
    <scope>NUCLEOTIDE SEQUENCE [LARGE SCALE GENOMIC DNA]</scope>
    <source>
        <strain evidence="3">wild</strain>
    </source>
</reference>
<keyword evidence="1" id="KW-1133">Transmembrane helix</keyword>
<name>A0A6J8BMT1_MYTCO</name>
<evidence type="ECO:0000313" key="2">
    <source>
        <dbReference type="EMBL" id="CAC5384972.1"/>
    </source>
</evidence>
<protein>
    <submittedName>
        <fullName evidence="2">Uncharacterized protein</fullName>
    </submittedName>
</protein>
<dbReference type="AlphaFoldDB" id="A0A6J8BMT1"/>
<dbReference type="OrthoDB" id="6161072at2759"/>
<dbReference type="EMBL" id="CACVKT020003673">
    <property type="protein sequence ID" value="CAC5384972.1"/>
    <property type="molecule type" value="Genomic_DNA"/>
</dbReference>
<sequence>MFDRDIVVYIICGEDDDKHGKLTDSLLEYYIKCLRLMKMWIIFLAFVTTLVFDISHALAPPDFISEWMQIKAYDNPEVDILHGLNELPLKVEVQVKVFDTFLNKHMFFLATGSAQKGNDNTLPFGGVLYLYNNETIKILAPGPKDCSRPECTGSLVYLGNSSIFHGNSSITRSFSEGNVRARVWRACSLPRPQFISDEIPMSSGNFKSLTHRQRPTWVIVRVHIEQGWVYEAQGSVFYETSSSPFGGVVFAFNDSEIRLWVPKRGPGPSKANGVPFNAINGWGESGEFGYSETVRVRAFVWNFKSFDYNPIVLKQTSYITSSSFISVPAGYSFQDKNKLLLFSSSEYVLLVYLFIFPESKHHHTVEIKRLIHPFQTKAESGNNEGYQFYPAGSLMTDGTTNSNNTKFGSFVYGFTDDKIYYWAPEVSPSGCVLLLDGLWGSQNQQQCLSKSANDVALMIKFNVLENQGMMKHFCNKEFFFIPHGSLSQMTWKLVTTFNVLIMEHQDMMKHFHSKESFLIPGGSLTT</sequence>
<evidence type="ECO:0000256" key="1">
    <source>
        <dbReference type="SAM" id="Phobius"/>
    </source>
</evidence>